<protein>
    <recommendedName>
        <fullName evidence="2">F5/8 type C domain-containing protein</fullName>
    </recommendedName>
</protein>
<dbReference type="Proteomes" id="UP001209878">
    <property type="component" value="Unassembled WGS sequence"/>
</dbReference>
<dbReference type="Gene3D" id="2.60.120.260">
    <property type="entry name" value="Galactose-binding domain-like"/>
    <property type="match status" value="1"/>
</dbReference>
<dbReference type="PROSITE" id="PS50022">
    <property type="entry name" value="FA58C_3"/>
    <property type="match status" value="1"/>
</dbReference>
<evidence type="ECO:0000259" key="2">
    <source>
        <dbReference type="PROSITE" id="PS50022"/>
    </source>
</evidence>
<evidence type="ECO:0000313" key="3">
    <source>
        <dbReference type="EMBL" id="KAK2175649.1"/>
    </source>
</evidence>
<feature type="chain" id="PRO_5042190744" description="F5/8 type C domain-containing protein" evidence="1">
    <location>
        <begin position="17"/>
        <end position="242"/>
    </location>
</feature>
<feature type="signal peptide" evidence="1">
    <location>
        <begin position="1"/>
        <end position="16"/>
    </location>
</feature>
<organism evidence="3 4">
    <name type="scientific">Ridgeia piscesae</name>
    <name type="common">Tubeworm</name>
    <dbReference type="NCBI Taxonomy" id="27915"/>
    <lineage>
        <taxon>Eukaryota</taxon>
        <taxon>Metazoa</taxon>
        <taxon>Spiralia</taxon>
        <taxon>Lophotrochozoa</taxon>
        <taxon>Annelida</taxon>
        <taxon>Polychaeta</taxon>
        <taxon>Sedentaria</taxon>
        <taxon>Canalipalpata</taxon>
        <taxon>Sabellida</taxon>
        <taxon>Siboglinidae</taxon>
        <taxon>Ridgeia</taxon>
    </lineage>
</organism>
<name>A0AAD9KQT5_RIDPI</name>
<proteinExistence type="predicted"/>
<accession>A0AAD9KQT5</accession>
<keyword evidence="1" id="KW-0732">Signal</keyword>
<evidence type="ECO:0000313" key="4">
    <source>
        <dbReference type="Proteomes" id="UP001209878"/>
    </source>
</evidence>
<reference evidence="3" key="1">
    <citation type="journal article" date="2023" name="Mol. Biol. Evol.">
        <title>Third-Generation Sequencing Reveals the Adaptive Role of the Epigenome in Three Deep-Sea Polychaetes.</title>
        <authorList>
            <person name="Perez M."/>
            <person name="Aroh O."/>
            <person name="Sun Y."/>
            <person name="Lan Y."/>
            <person name="Juniper S.K."/>
            <person name="Young C.R."/>
            <person name="Angers B."/>
            <person name="Qian P.Y."/>
        </authorList>
    </citation>
    <scope>NUCLEOTIDE SEQUENCE</scope>
    <source>
        <strain evidence="3">R07B-5</strain>
    </source>
</reference>
<sequence length="242" mass="26097">MYGWLYLWLLWLAAEGQVTFHRSCDCEYVVNGKCAYTLMLPLGNSGTCSGDSGATATLQQSVTLLQQNVSALRDWLSEQSRLLAQAQSGVIALQQGVAALSPGLCNETSPNIAQQLRDHDSQVVALQSAVARVHETAAGVAKVVRRLEETTTELGRKLTAHARLAETIDNATATVDRMATDVRQLKMLDGYTCRVKGLLVDGSDRNISDSSIKVSSAFNDNHGSKKARIKTTGTEAAWCPGK</sequence>
<comment type="caution">
    <text evidence="3">The sequence shown here is derived from an EMBL/GenBank/DDBJ whole genome shotgun (WGS) entry which is preliminary data.</text>
</comment>
<dbReference type="InterPro" id="IPR000421">
    <property type="entry name" value="FA58C"/>
</dbReference>
<dbReference type="AlphaFoldDB" id="A0AAD9KQT5"/>
<evidence type="ECO:0000256" key="1">
    <source>
        <dbReference type="SAM" id="SignalP"/>
    </source>
</evidence>
<dbReference type="EMBL" id="JAODUO010000717">
    <property type="protein sequence ID" value="KAK2175649.1"/>
    <property type="molecule type" value="Genomic_DNA"/>
</dbReference>
<feature type="domain" description="F5/8 type C" evidence="2">
    <location>
        <begin position="193"/>
        <end position="242"/>
    </location>
</feature>
<keyword evidence="4" id="KW-1185">Reference proteome</keyword>
<gene>
    <name evidence="3" type="ORF">NP493_717g01039</name>
</gene>